<accession>A0A4R5BAK8</accession>
<dbReference type="InterPro" id="IPR036513">
    <property type="entry name" value="STAS_dom_sf"/>
</dbReference>
<dbReference type="SUPFAM" id="SSF52091">
    <property type="entry name" value="SpoIIaa-like"/>
    <property type="match status" value="1"/>
</dbReference>
<dbReference type="Proteomes" id="UP000294513">
    <property type="component" value="Unassembled WGS sequence"/>
</dbReference>
<organism evidence="3 4">
    <name type="scientific">Actinomadura rubrisoli</name>
    <dbReference type="NCBI Taxonomy" id="2530368"/>
    <lineage>
        <taxon>Bacteria</taxon>
        <taxon>Bacillati</taxon>
        <taxon>Actinomycetota</taxon>
        <taxon>Actinomycetes</taxon>
        <taxon>Streptosporangiales</taxon>
        <taxon>Thermomonosporaceae</taxon>
        <taxon>Actinomadura</taxon>
    </lineage>
</organism>
<evidence type="ECO:0000313" key="3">
    <source>
        <dbReference type="EMBL" id="TDD81666.1"/>
    </source>
</evidence>
<feature type="compositionally biased region" description="Low complexity" evidence="1">
    <location>
        <begin position="7"/>
        <end position="21"/>
    </location>
</feature>
<comment type="caution">
    <text evidence="3">The sequence shown here is derived from an EMBL/GenBank/DDBJ whole genome shotgun (WGS) entry which is preliminary data.</text>
</comment>
<dbReference type="InterPro" id="IPR002645">
    <property type="entry name" value="STAS_dom"/>
</dbReference>
<dbReference type="OrthoDB" id="3540190at2"/>
<evidence type="ECO:0000313" key="4">
    <source>
        <dbReference type="Proteomes" id="UP000294513"/>
    </source>
</evidence>
<dbReference type="Pfam" id="PF01740">
    <property type="entry name" value="STAS"/>
    <property type="match status" value="1"/>
</dbReference>
<dbReference type="EMBL" id="SMKU01000134">
    <property type="protein sequence ID" value="TDD81666.1"/>
    <property type="molecule type" value="Genomic_DNA"/>
</dbReference>
<name>A0A4R5BAK8_9ACTN</name>
<evidence type="ECO:0000256" key="1">
    <source>
        <dbReference type="SAM" id="MobiDB-lite"/>
    </source>
</evidence>
<protein>
    <submittedName>
        <fullName evidence="3">Anti-sigma factor antagonist</fullName>
    </submittedName>
</protein>
<dbReference type="AlphaFoldDB" id="A0A4R5BAK8"/>
<sequence>MWSVSTPGRRAPPSASTSPADPRIRPLLPRKRSPVADLDLSISQHPDHCLVTARGSLDVTNLQQLDDCLAAAGRQATHLIVDLTEMTFIDTGSMGVLIQHWQRLARTDHLLVLVGATPANARALWVTGMAKHIPRSDSPTEALRILAENRLGTDSTPGR</sequence>
<evidence type="ECO:0000259" key="2">
    <source>
        <dbReference type="PROSITE" id="PS50801"/>
    </source>
</evidence>
<proteinExistence type="predicted"/>
<reference evidence="3 4" key="1">
    <citation type="submission" date="2019-03" db="EMBL/GenBank/DDBJ databases">
        <title>Draft genome sequences of novel Actinobacteria.</title>
        <authorList>
            <person name="Sahin N."/>
            <person name="Ay H."/>
            <person name="Saygin H."/>
        </authorList>
    </citation>
    <scope>NUCLEOTIDE SEQUENCE [LARGE SCALE GENOMIC DNA]</scope>
    <source>
        <strain evidence="3 4">H3C3</strain>
    </source>
</reference>
<gene>
    <name evidence="3" type="ORF">E1298_23750</name>
</gene>
<dbReference type="PROSITE" id="PS50801">
    <property type="entry name" value="STAS"/>
    <property type="match status" value="1"/>
</dbReference>
<feature type="domain" description="STAS" evidence="2">
    <location>
        <begin position="38"/>
        <end position="146"/>
    </location>
</feature>
<keyword evidence="4" id="KW-1185">Reference proteome</keyword>
<feature type="region of interest" description="Disordered" evidence="1">
    <location>
        <begin position="1"/>
        <end position="28"/>
    </location>
</feature>
<dbReference type="CDD" id="cd07043">
    <property type="entry name" value="STAS_anti-anti-sigma_factors"/>
    <property type="match status" value="1"/>
</dbReference>
<dbReference type="Gene3D" id="3.30.750.24">
    <property type="entry name" value="STAS domain"/>
    <property type="match status" value="1"/>
</dbReference>